<evidence type="ECO:0000313" key="9">
    <source>
        <dbReference type="EMBL" id="CBJ26825.1"/>
    </source>
</evidence>
<evidence type="ECO:0000256" key="4">
    <source>
        <dbReference type="ARBA" id="ARBA00022801"/>
    </source>
</evidence>
<gene>
    <name evidence="9" type="ORF">Esi_0048_0011</name>
</gene>
<dbReference type="eggNOG" id="KOG2618">
    <property type="taxonomic scope" value="Eukaryota"/>
</dbReference>
<evidence type="ECO:0000256" key="5">
    <source>
        <dbReference type="ARBA" id="ARBA00023124"/>
    </source>
</evidence>
<dbReference type="Proteomes" id="UP000002630">
    <property type="component" value="Linkage Group LG23"/>
</dbReference>
<evidence type="ECO:0000313" key="10">
    <source>
        <dbReference type="Proteomes" id="UP000002630"/>
    </source>
</evidence>
<keyword evidence="6" id="KW-0238">DNA-binding</keyword>
<evidence type="ECO:0000256" key="7">
    <source>
        <dbReference type="ARBA" id="ARBA00023239"/>
    </source>
</evidence>
<evidence type="ECO:0000256" key="1">
    <source>
        <dbReference type="ARBA" id="ARBA00008136"/>
    </source>
</evidence>
<dbReference type="GO" id="GO:0106300">
    <property type="term" value="P:protein-DNA covalent cross-linking repair"/>
    <property type="evidence" value="ECO:0007669"/>
    <property type="project" value="InterPro"/>
</dbReference>
<evidence type="ECO:0008006" key="11">
    <source>
        <dbReference type="Google" id="ProtNLM"/>
    </source>
</evidence>
<evidence type="ECO:0000256" key="2">
    <source>
        <dbReference type="ARBA" id="ARBA00022670"/>
    </source>
</evidence>
<organism evidence="9 10">
    <name type="scientific">Ectocarpus siliculosus</name>
    <name type="common">Brown alga</name>
    <name type="synonym">Conferva siliculosa</name>
    <dbReference type="NCBI Taxonomy" id="2880"/>
    <lineage>
        <taxon>Eukaryota</taxon>
        <taxon>Sar</taxon>
        <taxon>Stramenopiles</taxon>
        <taxon>Ochrophyta</taxon>
        <taxon>PX clade</taxon>
        <taxon>Phaeophyceae</taxon>
        <taxon>Ectocarpales</taxon>
        <taxon>Ectocarpaceae</taxon>
        <taxon>Ectocarpus</taxon>
    </lineage>
</organism>
<dbReference type="Pfam" id="PF02586">
    <property type="entry name" value="SRAP"/>
    <property type="match status" value="2"/>
</dbReference>
<keyword evidence="4" id="KW-0378">Hydrolase</keyword>
<name>D7G2K0_ECTSI</name>
<evidence type="ECO:0000256" key="8">
    <source>
        <dbReference type="SAM" id="MobiDB-lite"/>
    </source>
</evidence>
<proteinExistence type="inferred from homology"/>
<keyword evidence="2" id="KW-0645">Protease</keyword>
<keyword evidence="7" id="KW-0456">Lyase</keyword>
<evidence type="ECO:0000256" key="6">
    <source>
        <dbReference type="ARBA" id="ARBA00023125"/>
    </source>
</evidence>
<dbReference type="GO" id="GO:0008233">
    <property type="term" value="F:peptidase activity"/>
    <property type="evidence" value="ECO:0007669"/>
    <property type="project" value="UniProtKB-KW"/>
</dbReference>
<dbReference type="EMBL" id="FN648685">
    <property type="protein sequence ID" value="CBJ26825.1"/>
    <property type="molecule type" value="Genomic_DNA"/>
</dbReference>
<feature type="region of interest" description="Disordered" evidence="8">
    <location>
        <begin position="95"/>
        <end position="139"/>
    </location>
</feature>
<dbReference type="PANTHER" id="PTHR13604:SF0">
    <property type="entry name" value="ABASIC SITE PROCESSING PROTEIN HMCES"/>
    <property type="match status" value="1"/>
</dbReference>
<evidence type="ECO:0000256" key="3">
    <source>
        <dbReference type="ARBA" id="ARBA00022763"/>
    </source>
</evidence>
<dbReference type="InterPro" id="IPR003738">
    <property type="entry name" value="SRAP"/>
</dbReference>
<dbReference type="GO" id="GO:0016829">
    <property type="term" value="F:lyase activity"/>
    <property type="evidence" value="ECO:0007669"/>
    <property type="project" value="UniProtKB-KW"/>
</dbReference>
<keyword evidence="5" id="KW-0190">Covalent protein-DNA linkage</keyword>
<dbReference type="InParanoid" id="D7G2K0"/>
<accession>D7G2K0</accession>
<dbReference type="PANTHER" id="PTHR13604">
    <property type="entry name" value="DC12-RELATED"/>
    <property type="match status" value="1"/>
</dbReference>
<comment type="similarity">
    <text evidence="1">Belongs to the SOS response-associated peptidase family.</text>
</comment>
<dbReference type="Gene3D" id="3.90.1680.10">
    <property type="entry name" value="SOS response associated peptidase-like"/>
    <property type="match status" value="2"/>
</dbReference>
<dbReference type="EMBL" id="FN649748">
    <property type="protein sequence ID" value="CBJ26825.1"/>
    <property type="molecule type" value="Genomic_DNA"/>
</dbReference>
<sequence length="203" mass="22126">MRWGLVPSFTKKGDKPDFFRMFNARSETAAEKPSFRRLVGRRHGVVAFTGFYEWKRDEKGERQPYYFHYADDRPLLFAVLYDTWQQGGDAIQGYGNGGGGKAGSSTSSSGGGGIGDGKAVPTTGGRGGHADLAGEGEGGLRGQAALLEREVEEEDRGGSLMFSYAVLTTKAAPRLEWLHERMPVILRGAQDAAAWMRCKGQEV</sequence>
<keyword evidence="3" id="KW-0227">DNA damage</keyword>
<dbReference type="GO" id="GO:0003697">
    <property type="term" value="F:single-stranded DNA binding"/>
    <property type="evidence" value="ECO:0007669"/>
    <property type="project" value="InterPro"/>
</dbReference>
<dbReference type="InterPro" id="IPR036590">
    <property type="entry name" value="SRAP-like"/>
</dbReference>
<dbReference type="AlphaFoldDB" id="D7G2K0"/>
<protein>
    <recommendedName>
        <fullName evidence="11">Embryonic stem cell-specific 5-hydroxymethylcytosine-binding protein</fullName>
    </recommendedName>
</protein>
<dbReference type="SUPFAM" id="SSF143081">
    <property type="entry name" value="BB1717-like"/>
    <property type="match status" value="2"/>
</dbReference>
<dbReference type="GO" id="GO:0006508">
    <property type="term" value="P:proteolysis"/>
    <property type="evidence" value="ECO:0007669"/>
    <property type="project" value="UniProtKB-KW"/>
</dbReference>
<dbReference type="OrthoDB" id="2111841at2759"/>
<reference evidence="9 10" key="1">
    <citation type="journal article" date="2010" name="Nature">
        <title>The Ectocarpus genome and the independent evolution of multicellularity in brown algae.</title>
        <authorList>
            <person name="Cock J.M."/>
            <person name="Sterck L."/>
            <person name="Rouze P."/>
            <person name="Scornet D."/>
            <person name="Allen A.E."/>
            <person name="Amoutzias G."/>
            <person name="Anthouard V."/>
            <person name="Artiguenave F."/>
            <person name="Aury J.M."/>
            <person name="Badger J.H."/>
            <person name="Beszteri B."/>
            <person name="Billiau K."/>
            <person name="Bonnet E."/>
            <person name="Bothwell J.H."/>
            <person name="Bowler C."/>
            <person name="Boyen C."/>
            <person name="Brownlee C."/>
            <person name="Carrano C.J."/>
            <person name="Charrier B."/>
            <person name="Cho G.Y."/>
            <person name="Coelho S.M."/>
            <person name="Collen J."/>
            <person name="Corre E."/>
            <person name="Da Silva C."/>
            <person name="Delage L."/>
            <person name="Delaroque N."/>
            <person name="Dittami S.M."/>
            <person name="Doulbeau S."/>
            <person name="Elias M."/>
            <person name="Farnham G."/>
            <person name="Gachon C.M."/>
            <person name="Gschloessl B."/>
            <person name="Heesch S."/>
            <person name="Jabbari K."/>
            <person name="Jubin C."/>
            <person name="Kawai H."/>
            <person name="Kimura K."/>
            <person name="Kloareg B."/>
            <person name="Kupper F.C."/>
            <person name="Lang D."/>
            <person name="Le Bail A."/>
            <person name="Leblanc C."/>
            <person name="Lerouge P."/>
            <person name="Lohr M."/>
            <person name="Lopez P.J."/>
            <person name="Martens C."/>
            <person name="Maumus F."/>
            <person name="Michel G."/>
            <person name="Miranda-Saavedra D."/>
            <person name="Morales J."/>
            <person name="Moreau H."/>
            <person name="Motomura T."/>
            <person name="Nagasato C."/>
            <person name="Napoli C.A."/>
            <person name="Nelson D.R."/>
            <person name="Nyvall-Collen P."/>
            <person name="Peters A.F."/>
            <person name="Pommier C."/>
            <person name="Potin P."/>
            <person name="Poulain J."/>
            <person name="Quesneville H."/>
            <person name="Read B."/>
            <person name="Rensing S.A."/>
            <person name="Ritter A."/>
            <person name="Rousvoal S."/>
            <person name="Samanta M."/>
            <person name="Samson G."/>
            <person name="Schroeder D.C."/>
            <person name="Segurens B."/>
            <person name="Strittmatter M."/>
            <person name="Tonon T."/>
            <person name="Tregear J.W."/>
            <person name="Valentin K."/>
            <person name="von Dassow P."/>
            <person name="Yamagishi T."/>
            <person name="Van de Peer Y."/>
            <person name="Wincker P."/>
        </authorList>
    </citation>
    <scope>NUCLEOTIDE SEQUENCE [LARGE SCALE GENOMIC DNA]</scope>
    <source>
        <strain evidence="10">Ec32 / CCAP1310/4</strain>
    </source>
</reference>
<keyword evidence="10" id="KW-1185">Reference proteome</keyword>